<evidence type="ECO:0000259" key="14">
    <source>
        <dbReference type="Pfam" id="PF00155"/>
    </source>
</evidence>
<dbReference type="SUPFAM" id="SSF53383">
    <property type="entry name" value="PLP-dependent transferases"/>
    <property type="match status" value="2"/>
</dbReference>
<evidence type="ECO:0000256" key="2">
    <source>
        <dbReference type="ARBA" id="ARBA00004760"/>
    </source>
</evidence>
<comment type="cofactor">
    <cofactor evidence="1">
        <name>pyridoxal 5'-phosphate</name>
        <dbReference type="ChEBI" id="CHEBI:597326"/>
    </cofactor>
</comment>
<evidence type="ECO:0000256" key="11">
    <source>
        <dbReference type="ARBA" id="ARBA00041066"/>
    </source>
</evidence>
<evidence type="ECO:0000256" key="8">
    <source>
        <dbReference type="ARBA" id="ARBA00022919"/>
    </source>
</evidence>
<evidence type="ECO:0000256" key="1">
    <source>
        <dbReference type="ARBA" id="ARBA00001933"/>
    </source>
</evidence>
<gene>
    <name evidence="15" type="ORF">BaRGS_00000640</name>
</gene>
<protein>
    <recommendedName>
        <fullName evidence="11">Serine palmitoyltransferase 1</fullName>
        <ecNumber evidence="5">2.3.1.50</ecNumber>
    </recommendedName>
    <alternativeName>
        <fullName evidence="12">Long chain base biosynthesis protein 1</fullName>
    </alternativeName>
    <alternativeName>
        <fullName evidence="13">Serine-palmitoyl-CoA transferase 1</fullName>
    </alternativeName>
</protein>
<organism evidence="15 16">
    <name type="scientific">Batillaria attramentaria</name>
    <dbReference type="NCBI Taxonomy" id="370345"/>
    <lineage>
        <taxon>Eukaryota</taxon>
        <taxon>Metazoa</taxon>
        <taxon>Spiralia</taxon>
        <taxon>Lophotrochozoa</taxon>
        <taxon>Mollusca</taxon>
        <taxon>Gastropoda</taxon>
        <taxon>Caenogastropoda</taxon>
        <taxon>Sorbeoconcha</taxon>
        <taxon>Cerithioidea</taxon>
        <taxon>Batillariidae</taxon>
        <taxon>Batillaria</taxon>
    </lineage>
</organism>
<dbReference type="GO" id="GO:0006665">
    <property type="term" value="P:sphingolipid metabolic process"/>
    <property type="evidence" value="ECO:0007669"/>
    <property type="project" value="UniProtKB-KW"/>
</dbReference>
<comment type="caution">
    <text evidence="15">The sequence shown here is derived from an EMBL/GenBank/DDBJ whole genome shotgun (WGS) entry which is preliminary data.</text>
</comment>
<evidence type="ECO:0000256" key="10">
    <source>
        <dbReference type="ARBA" id="ARBA00023315"/>
    </source>
</evidence>
<feature type="non-terminal residue" evidence="15">
    <location>
        <position position="600"/>
    </location>
</feature>
<keyword evidence="10" id="KW-0012">Acyltransferase</keyword>
<keyword evidence="16" id="KW-1185">Reference proteome</keyword>
<dbReference type="EMBL" id="JACVVK020000002">
    <property type="protein sequence ID" value="KAK7508401.1"/>
    <property type="molecule type" value="Genomic_DNA"/>
</dbReference>
<dbReference type="InterPro" id="IPR015422">
    <property type="entry name" value="PyrdxlP-dep_Trfase_small"/>
</dbReference>
<evidence type="ECO:0000256" key="6">
    <source>
        <dbReference type="ARBA" id="ARBA00022679"/>
    </source>
</evidence>
<comment type="pathway">
    <text evidence="2">Lipid metabolism; sphingolipid metabolism.</text>
</comment>
<comment type="similarity">
    <text evidence="4">Belongs to the class-II pyridoxal-phosphate-dependent aminotransferase family.</text>
</comment>
<reference evidence="15 16" key="1">
    <citation type="journal article" date="2023" name="Sci. Data">
        <title>Genome assembly of the Korean intertidal mud-creeper Batillaria attramentaria.</title>
        <authorList>
            <person name="Patra A.K."/>
            <person name="Ho P.T."/>
            <person name="Jun S."/>
            <person name="Lee S.J."/>
            <person name="Kim Y."/>
            <person name="Won Y.J."/>
        </authorList>
    </citation>
    <scope>NUCLEOTIDE SEQUENCE [LARGE SCALE GENOMIC DNA]</scope>
    <source>
        <strain evidence="15">Wonlab-2016</strain>
    </source>
</reference>
<evidence type="ECO:0000256" key="7">
    <source>
        <dbReference type="ARBA" id="ARBA00022898"/>
    </source>
</evidence>
<keyword evidence="8" id="KW-0746">Sphingolipid metabolism</keyword>
<evidence type="ECO:0000313" key="16">
    <source>
        <dbReference type="Proteomes" id="UP001519460"/>
    </source>
</evidence>
<evidence type="ECO:0000256" key="4">
    <source>
        <dbReference type="ARBA" id="ARBA00008392"/>
    </source>
</evidence>
<evidence type="ECO:0000313" key="15">
    <source>
        <dbReference type="EMBL" id="KAK7508401.1"/>
    </source>
</evidence>
<dbReference type="EC" id="2.3.1.50" evidence="5"/>
<dbReference type="FunFam" id="3.40.640.10:FF:000049">
    <property type="entry name" value="serine palmitoyltransferase 1 isoform X1"/>
    <property type="match status" value="1"/>
</dbReference>
<keyword evidence="6" id="KW-0808">Transferase</keyword>
<dbReference type="GO" id="GO:0016020">
    <property type="term" value="C:membrane"/>
    <property type="evidence" value="ECO:0007669"/>
    <property type="project" value="GOC"/>
</dbReference>
<proteinExistence type="inferred from homology"/>
<dbReference type="InterPro" id="IPR015424">
    <property type="entry name" value="PyrdxlP-dep_Trfase"/>
</dbReference>
<dbReference type="GO" id="GO:0004758">
    <property type="term" value="F:serine C-palmitoyltransferase activity"/>
    <property type="evidence" value="ECO:0007669"/>
    <property type="project" value="UniProtKB-EC"/>
</dbReference>
<comment type="pathway">
    <text evidence="3">Sphingolipid metabolism.</text>
</comment>
<dbReference type="InterPro" id="IPR004839">
    <property type="entry name" value="Aminotransferase_I/II_large"/>
</dbReference>
<dbReference type="Pfam" id="PF00155">
    <property type="entry name" value="Aminotran_1_2"/>
    <property type="match status" value="1"/>
</dbReference>
<evidence type="ECO:0000256" key="9">
    <source>
        <dbReference type="ARBA" id="ARBA00023098"/>
    </source>
</evidence>
<name>A0ABD0MAL8_9CAEN</name>
<evidence type="ECO:0000256" key="5">
    <source>
        <dbReference type="ARBA" id="ARBA00013220"/>
    </source>
</evidence>
<dbReference type="Gene3D" id="3.40.640.10">
    <property type="entry name" value="Type I PLP-dependent aspartate aminotransferase-like (Major domain)"/>
    <property type="match status" value="2"/>
</dbReference>
<dbReference type="AlphaFoldDB" id="A0ABD0MAL8"/>
<feature type="non-terminal residue" evidence="15">
    <location>
        <position position="1"/>
    </location>
</feature>
<evidence type="ECO:0000256" key="3">
    <source>
        <dbReference type="ARBA" id="ARBA00004991"/>
    </source>
</evidence>
<dbReference type="PANTHER" id="PTHR13693:SF2">
    <property type="entry name" value="SERINE PALMITOYLTRANSFERASE 1"/>
    <property type="match status" value="1"/>
</dbReference>
<dbReference type="Proteomes" id="UP001519460">
    <property type="component" value="Unassembled WGS sequence"/>
</dbReference>
<keyword evidence="9" id="KW-0443">Lipid metabolism</keyword>
<feature type="domain" description="Aminotransferase class I/classII large" evidence="14">
    <location>
        <begin position="257"/>
        <end position="591"/>
    </location>
</feature>
<dbReference type="PANTHER" id="PTHR13693">
    <property type="entry name" value="CLASS II AMINOTRANSFERASE/8-AMINO-7-OXONONANOATE SYNTHASE"/>
    <property type="match status" value="1"/>
</dbReference>
<dbReference type="InterPro" id="IPR015421">
    <property type="entry name" value="PyrdxlP-dep_Trfase_major"/>
</dbReference>
<keyword evidence="7" id="KW-0663">Pyridoxal phosphate</keyword>
<sequence length="600" mass="66575">RLSGSGYCFSASQPPMVAVAATKALNLMKESPALLVKLRENCQRVHKMAQGIDGVEVRGSPLSPVQHLQLTEPAADRDLDISTLQMVQDMVISQGVAITPARYLEGEEHQLPQPSIRLAVSAHLSEEEIDRSMAIIKNAFFTVLHNNSTRGVVTSMAEVQPATWSVDNLIQDLLQVPTYHLVLEVLLFLLIAKLFFYKNYKPKKIKLTEEEKEELIAEWTPEPLTPDVPDDHPVLQAMDKYCINGAAGKTVNINGKDCINMATLNFLGFIGNKEIEEKAVQALMKYGVGPCGPRGFFGTMDVHLNLEEQLARFMQTEEAILYSYGFVTIASVIPAYSKRGDIIFADEGVGFACQKGCVASRSTVKWFRHNDMEHLESLLKKQKEEDRKKPKKAKVTRKFLLVEGIYAKYGDTCPLPELVELKWKYKLRIILEESLSFGVLGASGRGITEHFDIPVDNIELIAASLENSMASMGGFCCGKKFVIDHQRLAGWGYCFSNSQPPMVAVAATEALNLMQKNPGLLVKLRDNCQRVHKLAQGIYGVKVCGIPLSPVQHLQLAEPTGDRGLDNSTLHMVQDMAISQGVAITPARYLEEEEHQLPQP</sequence>
<dbReference type="Gene3D" id="3.90.1150.10">
    <property type="entry name" value="Aspartate Aminotransferase, domain 1"/>
    <property type="match status" value="2"/>
</dbReference>
<dbReference type="InterPro" id="IPR050087">
    <property type="entry name" value="AON_synthase_class-II"/>
</dbReference>
<evidence type="ECO:0000256" key="12">
    <source>
        <dbReference type="ARBA" id="ARBA00041765"/>
    </source>
</evidence>
<accession>A0ABD0MAL8</accession>
<evidence type="ECO:0000256" key="13">
    <source>
        <dbReference type="ARBA" id="ARBA00042649"/>
    </source>
</evidence>